<dbReference type="InterPro" id="IPR029058">
    <property type="entry name" value="AB_hydrolase_fold"/>
</dbReference>
<dbReference type="InterPro" id="IPR019436">
    <property type="entry name" value="Say1-like"/>
</dbReference>
<accession>A0A9P7RZ02</accession>
<reference evidence="3" key="1">
    <citation type="journal article" date="2021" name="Genome Biol. Evol.">
        <title>The assembled and annotated genome of the fairy-ring fungus Marasmius oreades.</title>
        <authorList>
            <person name="Hiltunen M."/>
            <person name="Ament-Velasquez S.L."/>
            <person name="Johannesson H."/>
        </authorList>
    </citation>
    <scope>NUCLEOTIDE SEQUENCE</scope>
    <source>
        <strain evidence="3">03SP1</strain>
    </source>
</reference>
<sequence length="385" mass="43294">MSSLTIWERVSLFPRFLPLPGVLLYTALASFFSKSYKGRKLYRIIFEAAGRYVTRVATVSQLQWVSGSTLEMYETWAKKRGVSPVVEKVRVSEGEEVNLYWIGDKEAEQVLIYIHGGGFMLPISDFMFTFWDLVHQGMKKRSDCNCNFSIAVLDYSLHPATFPNQLRELIQTINHCLLKNPRETSSNLKLHLAGDSCGANIILQLISHTFHPIPGIPPSPLRSFGTGTPRPPLIRSVLLISPWTSLDEESPSQTMNTTDALDARTLRRWGAMYVSGIPSGSGFDYVPYVKIHKAPADWLDGVDMHRVLGRVMITTGTAECLLDDAEVVYELLKRHSGRGLEVRMDVEEGGIHDDPIFDIGAGSRQLNDVGERMVDWLVESCRRCQ</sequence>
<feature type="transmembrane region" description="Helical" evidence="2">
    <location>
        <begin position="12"/>
        <end position="33"/>
    </location>
</feature>
<keyword evidence="2" id="KW-0472">Membrane</keyword>
<gene>
    <name evidence="3" type="ORF">E1B28_010622</name>
</gene>
<proteinExistence type="predicted"/>
<dbReference type="Proteomes" id="UP001049176">
    <property type="component" value="Chromosome 6"/>
</dbReference>
<dbReference type="PANTHER" id="PTHR48081">
    <property type="entry name" value="AB HYDROLASE SUPERFAMILY PROTEIN C4A8.06C"/>
    <property type="match status" value="1"/>
</dbReference>
<dbReference type="GeneID" id="66079698"/>
<keyword evidence="4" id="KW-1185">Reference proteome</keyword>
<dbReference type="Pfam" id="PF10340">
    <property type="entry name" value="Say1_Mug180"/>
    <property type="match status" value="1"/>
</dbReference>
<keyword evidence="1" id="KW-0378">Hydrolase</keyword>
<dbReference type="KEGG" id="more:E1B28_010622"/>
<keyword evidence="2" id="KW-1133">Transmembrane helix</keyword>
<evidence type="ECO:0000313" key="3">
    <source>
        <dbReference type="EMBL" id="KAG7091603.1"/>
    </source>
</evidence>
<keyword evidence="2" id="KW-0812">Transmembrane</keyword>
<dbReference type="Gene3D" id="3.40.50.1820">
    <property type="entry name" value="alpha/beta hydrolase"/>
    <property type="match status" value="1"/>
</dbReference>
<dbReference type="AlphaFoldDB" id="A0A9P7RZ02"/>
<dbReference type="EMBL" id="CM032186">
    <property type="protein sequence ID" value="KAG7091603.1"/>
    <property type="molecule type" value="Genomic_DNA"/>
</dbReference>
<comment type="caution">
    <text evidence="3">The sequence shown here is derived from an EMBL/GenBank/DDBJ whole genome shotgun (WGS) entry which is preliminary data.</text>
</comment>
<evidence type="ECO:0000256" key="2">
    <source>
        <dbReference type="SAM" id="Phobius"/>
    </source>
</evidence>
<dbReference type="GO" id="GO:0016787">
    <property type="term" value="F:hydrolase activity"/>
    <property type="evidence" value="ECO:0007669"/>
    <property type="project" value="UniProtKB-KW"/>
</dbReference>
<dbReference type="RefSeq" id="XP_043008073.1">
    <property type="nucleotide sequence ID" value="XM_043155601.1"/>
</dbReference>
<evidence type="ECO:0008006" key="5">
    <source>
        <dbReference type="Google" id="ProtNLM"/>
    </source>
</evidence>
<evidence type="ECO:0000256" key="1">
    <source>
        <dbReference type="ARBA" id="ARBA00022801"/>
    </source>
</evidence>
<dbReference type="OrthoDB" id="2152029at2759"/>
<name>A0A9P7RZ02_9AGAR</name>
<dbReference type="InterPro" id="IPR050300">
    <property type="entry name" value="GDXG_lipolytic_enzyme"/>
</dbReference>
<protein>
    <recommendedName>
        <fullName evidence="5">Alpha/beta hydrolase fold-3 domain-containing protein</fullName>
    </recommendedName>
</protein>
<organism evidence="3 4">
    <name type="scientific">Marasmius oreades</name>
    <name type="common">fairy-ring Marasmius</name>
    <dbReference type="NCBI Taxonomy" id="181124"/>
    <lineage>
        <taxon>Eukaryota</taxon>
        <taxon>Fungi</taxon>
        <taxon>Dikarya</taxon>
        <taxon>Basidiomycota</taxon>
        <taxon>Agaricomycotina</taxon>
        <taxon>Agaricomycetes</taxon>
        <taxon>Agaricomycetidae</taxon>
        <taxon>Agaricales</taxon>
        <taxon>Marasmiineae</taxon>
        <taxon>Marasmiaceae</taxon>
        <taxon>Marasmius</taxon>
    </lineage>
</organism>
<evidence type="ECO:0000313" key="4">
    <source>
        <dbReference type="Proteomes" id="UP001049176"/>
    </source>
</evidence>
<dbReference type="PANTHER" id="PTHR48081:SF31">
    <property type="entry name" value="STERYL ACETYL HYDROLASE MUG81-RELATED"/>
    <property type="match status" value="1"/>
</dbReference>
<dbReference type="SUPFAM" id="SSF53474">
    <property type="entry name" value="alpha/beta-Hydrolases"/>
    <property type="match status" value="1"/>
</dbReference>